<dbReference type="EMBL" id="QGKY02000164">
    <property type="protein sequence ID" value="KAF2592174.1"/>
    <property type="molecule type" value="Genomic_DNA"/>
</dbReference>
<proteinExistence type="predicted"/>
<reference evidence="1" key="1">
    <citation type="submission" date="2019-12" db="EMBL/GenBank/DDBJ databases">
        <title>Genome sequencing and annotation of Brassica cretica.</title>
        <authorList>
            <person name="Studholme D.J."/>
            <person name="Sarris P.F."/>
        </authorList>
    </citation>
    <scope>NUCLEOTIDE SEQUENCE</scope>
    <source>
        <strain evidence="1">PFS-102/07</strain>
        <tissue evidence="1">Leaf</tissue>
    </source>
</reference>
<evidence type="ECO:0000313" key="1">
    <source>
        <dbReference type="EMBL" id="KAF2592174.1"/>
    </source>
</evidence>
<gene>
    <name evidence="1" type="ORF">F2Q70_00043822</name>
</gene>
<dbReference type="AlphaFoldDB" id="A0A8S9KBP5"/>
<protein>
    <submittedName>
        <fullName evidence="1">Uncharacterized protein</fullName>
    </submittedName>
</protein>
<name>A0A8S9KBP5_BRACR</name>
<sequence length="87" mass="9010">MLIEKFVFEVDVTLDFLEERTTKLSFIGTGAGGSGGSGITTGAPFFFFLGLGSGAGGAGGIKVAPLPYNGIFSPVICTNTVLWLFLD</sequence>
<accession>A0A8S9KBP5</accession>
<organism evidence="1">
    <name type="scientific">Brassica cretica</name>
    <name type="common">Mustard</name>
    <dbReference type="NCBI Taxonomy" id="69181"/>
    <lineage>
        <taxon>Eukaryota</taxon>
        <taxon>Viridiplantae</taxon>
        <taxon>Streptophyta</taxon>
        <taxon>Embryophyta</taxon>
        <taxon>Tracheophyta</taxon>
        <taxon>Spermatophyta</taxon>
        <taxon>Magnoliopsida</taxon>
        <taxon>eudicotyledons</taxon>
        <taxon>Gunneridae</taxon>
        <taxon>Pentapetalae</taxon>
        <taxon>rosids</taxon>
        <taxon>malvids</taxon>
        <taxon>Brassicales</taxon>
        <taxon>Brassicaceae</taxon>
        <taxon>Brassiceae</taxon>
        <taxon>Brassica</taxon>
    </lineage>
</organism>
<comment type="caution">
    <text evidence="1">The sequence shown here is derived from an EMBL/GenBank/DDBJ whole genome shotgun (WGS) entry which is preliminary data.</text>
</comment>